<organism evidence="2">
    <name type="scientific">marine sediment metagenome</name>
    <dbReference type="NCBI Taxonomy" id="412755"/>
    <lineage>
        <taxon>unclassified sequences</taxon>
        <taxon>metagenomes</taxon>
        <taxon>ecological metagenomes</taxon>
    </lineage>
</organism>
<sequence length="49" mass="5897">SVKFKIKFKERQILSFELWFSAFSFWLYAIPDTSNEQLATKYGGRKELF</sequence>
<keyword evidence="1" id="KW-1133">Transmembrane helix</keyword>
<protein>
    <submittedName>
        <fullName evidence="2">Uncharacterized protein</fullName>
    </submittedName>
</protein>
<evidence type="ECO:0000256" key="1">
    <source>
        <dbReference type="SAM" id="Phobius"/>
    </source>
</evidence>
<feature type="transmembrane region" description="Helical" evidence="1">
    <location>
        <begin position="12"/>
        <end position="30"/>
    </location>
</feature>
<name>X1FFG9_9ZZZZ</name>
<proteinExistence type="predicted"/>
<reference evidence="2" key="1">
    <citation type="journal article" date="2014" name="Front. Microbiol.">
        <title>High frequency of phylogenetically diverse reductive dehalogenase-homologous genes in deep subseafloor sedimentary metagenomes.</title>
        <authorList>
            <person name="Kawai M."/>
            <person name="Futagami T."/>
            <person name="Toyoda A."/>
            <person name="Takaki Y."/>
            <person name="Nishi S."/>
            <person name="Hori S."/>
            <person name="Arai W."/>
            <person name="Tsubouchi T."/>
            <person name="Morono Y."/>
            <person name="Uchiyama I."/>
            <person name="Ito T."/>
            <person name="Fujiyama A."/>
            <person name="Inagaki F."/>
            <person name="Takami H."/>
        </authorList>
    </citation>
    <scope>NUCLEOTIDE SEQUENCE</scope>
    <source>
        <strain evidence="2">Expedition CK06-06</strain>
    </source>
</reference>
<gene>
    <name evidence="2" type="ORF">S03H2_00699</name>
</gene>
<dbReference type="EMBL" id="BARU01000160">
    <property type="protein sequence ID" value="GAH28139.1"/>
    <property type="molecule type" value="Genomic_DNA"/>
</dbReference>
<evidence type="ECO:0000313" key="2">
    <source>
        <dbReference type="EMBL" id="GAH28139.1"/>
    </source>
</evidence>
<feature type="non-terminal residue" evidence="2">
    <location>
        <position position="1"/>
    </location>
</feature>
<keyword evidence="1" id="KW-0812">Transmembrane</keyword>
<dbReference type="AlphaFoldDB" id="X1FFG9"/>
<keyword evidence="1" id="KW-0472">Membrane</keyword>
<accession>X1FFG9</accession>
<comment type="caution">
    <text evidence="2">The sequence shown here is derived from an EMBL/GenBank/DDBJ whole genome shotgun (WGS) entry which is preliminary data.</text>
</comment>